<dbReference type="SMART" id="SM00554">
    <property type="entry name" value="FAS1"/>
    <property type="match status" value="1"/>
</dbReference>
<dbReference type="PROSITE" id="PS51318">
    <property type="entry name" value="TAT"/>
    <property type="match status" value="1"/>
</dbReference>
<dbReference type="PANTHER" id="PTHR10900">
    <property type="entry name" value="PERIOSTIN-RELATED"/>
    <property type="match status" value="1"/>
</dbReference>
<keyword evidence="1" id="KW-0732">Signal</keyword>
<dbReference type="EMBL" id="JAHZUY010000075">
    <property type="protein sequence ID" value="MBW8271182.1"/>
    <property type="molecule type" value="Genomic_DNA"/>
</dbReference>
<evidence type="ECO:0000313" key="4">
    <source>
        <dbReference type="Proteomes" id="UP001519924"/>
    </source>
</evidence>
<comment type="caution">
    <text evidence="3">The sequence shown here is derived from an EMBL/GenBank/DDBJ whole genome shotgun (WGS) entry which is preliminary data.</text>
</comment>
<name>A0ABS7F6D5_9PROT</name>
<dbReference type="PANTHER" id="PTHR10900:SF77">
    <property type="entry name" value="FI19380P1"/>
    <property type="match status" value="1"/>
</dbReference>
<dbReference type="InterPro" id="IPR006311">
    <property type="entry name" value="TAT_signal"/>
</dbReference>
<feature type="domain" description="FAS1" evidence="2">
    <location>
        <begin position="37"/>
        <end position="190"/>
    </location>
</feature>
<organism evidence="3 4">
    <name type="scientific">Caldovatus aquaticus</name>
    <dbReference type="NCBI Taxonomy" id="2865671"/>
    <lineage>
        <taxon>Bacteria</taxon>
        <taxon>Pseudomonadati</taxon>
        <taxon>Pseudomonadota</taxon>
        <taxon>Alphaproteobacteria</taxon>
        <taxon>Acetobacterales</taxon>
        <taxon>Roseomonadaceae</taxon>
        <taxon>Caldovatus</taxon>
    </lineage>
</organism>
<dbReference type="Proteomes" id="UP001519924">
    <property type="component" value="Unassembled WGS sequence"/>
</dbReference>
<dbReference type="RefSeq" id="WP_220118959.1">
    <property type="nucleotide sequence ID" value="NZ_JAHZUY010000075.1"/>
</dbReference>
<dbReference type="InterPro" id="IPR050904">
    <property type="entry name" value="Adhesion/Biosynth-related"/>
</dbReference>
<evidence type="ECO:0000259" key="2">
    <source>
        <dbReference type="PROSITE" id="PS50213"/>
    </source>
</evidence>
<evidence type="ECO:0000313" key="3">
    <source>
        <dbReference type="EMBL" id="MBW8271182.1"/>
    </source>
</evidence>
<gene>
    <name evidence="3" type="ORF">K1J50_17015</name>
</gene>
<dbReference type="InterPro" id="IPR000782">
    <property type="entry name" value="FAS1_domain"/>
</dbReference>
<dbReference type="SUPFAM" id="SSF82153">
    <property type="entry name" value="FAS1 domain"/>
    <property type="match status" value="1"/>
</dbReference>
<reference evidence="3 4" key="1">
    <citation type="submission" date="2021-08" db="EMBL/GenBank/DDBJ databases">
        <title>Caldovatus sediminis gen. nov., sp. nov., a moderately thermophilic bacterium isolated from a hot spring.</title>
        <authorList>
            <person name="Hu C.-J."/>
            <person name="Li W.-J."/>
            <person name="Xian W.-D."/>
        </authorList>
    </citation>
    <scope>NUCLEOTIDE SEQUENCE [LARGE SCALE GENOMIC DNA]</scope>
    <source>
        <strain evidence="3 4">SYSU G05006</strain>
    </source>
</reference>
<protein>
    <submittedName>
        <fullName evidence="3">Fasciclin domain-containing protein</fullName>
    </submittedName>
</protein>
<sequence length="191" mass="19484">MISRRHLLRASGAAPLAALLAPACAPERREPVTADGRFPIMAILEDTPELSRFVLLLERSGLAETLRGDGPFTVFAPTNAAWAAAPPEAGGGTGTAVSADPQRLAAVLRGLIARGRLSRADIAARDGQIVTLDGGRLRVAPGGQQVARVAAGATPAAASARAAGSGPAATITRPDLRATNGVIHVIDRVLL</sequence>
<dbReference type="Pfam" id="PF02469">
    <property type="entry name" value="Fasciclin"/>
    <property type="match status" value="1"/>
</dbReference>
<feature type="chain" id="PRO_5047527670" evidence="1">
    <location>
        <begin position="26"/>
        <end position="191"/>
    </location>
</feature>
<keyword evidence="4" id="KW-1185">Reference proteome</keyword>
<dbReference type="Gene3D" id="2.30.180.10">
    <property type="entry name" value="FAS1 domain"/>
    <property type="match status" value="1"/>
</dbReference>
<evidence type="ECO:0000256" key="1">
    <source>
        <dbReference type="SAM" id="SignalP"/>
    </source>
</evidence>
<accession>A0ABS7F6D5</accession>
<proteinExistence type="predicted"/>
<dbReference type="PROSITE" id="PS50213">
    <property type="entry name" value="FAS1"/>
    <property type="match status" value="1"/>
</dbReference>
<feature type="signal peptide" evidence="1">
    <location>
        <begin position="1"/>
        <end position="25"/>
    </location>
</feature>
<dbReference type="InterPro" id="IPR036378">
    <property type="entry name" value="FAS1_dom_sf"/>
</dbReference>